<keyword evidence="5" id="KW-0963">Cytoplasm</keyword>
<protein>
    <submittedName>
        <fullName evidence="10">HDL520Cp</fullName>
    </submittedName>
</protein>
<organism evidence="10 11">
    <name type="scientific">Eremothecium sinecaudum</name>
    <dbReference type="NCBI Taxonomy" id="45286"/>
    <lineage>
        <taxon>Eukaryota</taxon>
        <taxon>Fungi</taxon>
        <taxon>Dikarya</taxon>
        <taxon>Ascomycota</taxon>
        <taxon>Saccharomycotina</taxon>
        <taxon>Saccharomycetes</taxon>
        <taxon>Saccharomycetales</taxon>
        <taxon>Saccharomycetaceae</taxon>
        <taxon>Eremothecium</taxon>
    </lineage>
</organism>
<keyword evidence="7" id="KW-1015">Disulfide bond</keyword>
<feature type="compositionally biased region" description="Basic and acidic residues" evidence="9">
    <location>
        <begin position="1"/>
        <end position="14"/>
    </location>
</feature>
<evidence type="ECO:0000256" key="5">
    <source>
        <dbReference type="ARBA" id="ARBA00022490"/>
    </source>
</evidence>
<dbReference type="Proteomes" id="UP000243052">
    <property type="component" value="Chromosome iv"/>
</dbReference>
<evidence type="ECO:0000256" key="8">
    <source>
        <dbReference type="ARBA" id="ARBA00023242"/>
    </source>
</evidence>
<dbReference type="STRING" id="45286.A0A0X8HRP3"/>
<dbReference type="GO" id="GO:0033617">
    <property type="term" value="P:mitochondrial respiratory chain complex IV assembly"/>
    <property type="evidence" value="ECO:0007669"/>
    <property type="project" value="TreeGrafter"/>
</dbReference>
<evidence type="ECO:0000256" key="3">
    <source>
        <dbReference type="ARBA" id="ARBA00004569"/>
    </source>
</evidence>
<dbReference type="InterPro" id="IPR048280">
    <property type="entry name" value="COX6B-like"/>
</dbReference>
<dbReference type="OrthoDB" id="5545577at2759"/>
<dbReference type="GeneID" id="28723462"/>
<dbReference type="Gene3D" id="1.10.10.140">
    <property type="entry name" value="Cytochrome c oxidase, subunit VIb"/>
    <property type="match status" value="1"/>
</dbReference>
<sequence>MGWFSKQKEMDDQTKPATRSARKQCWESRDEYFKCLDKINVVNALDPKNADMIKSHCKAEETKFDQDCATSWIKYFKEKRVVDIKKEKMLQNMEKEGAQLVNLGFVPPSAPK</sequence>
<comment type="subcellular location">
    <subcellularLocation>
        <location evidence="2">Cytoplasm</location>
    </subcellularLocation>
    <subcellularLocation>
        <location evidence="3">Mitochondrion intermembrane space</location>
    </subcellularLocation>
    <subcellularLocation>
        <location evidence="1">Nucleus</location>
    </subcellularLocation>
</comment>
<name>A0A0X8HRP3_9SACH</name>
<evidence type="ECO:0000256" key="6">
    <source>
        <dbReference type="ARBA" id="ARBA00023128"/>
    </source>
</evidence>
<proteinExistence type="inferred from homology"/>
<dbReference type="AlphaFoldDB" id="A0A0X8HRP3"/>
<dbReference type="GO" id="GO:0005758">
    <property type="term" value="C:mitochondrial intermembrane space"/>
    <property type="evidence" value="ECO:0007669"/>
    <property type="project" value="UniProtKB-SubCell"/>
</dbReference>
<dbReference type="PANTHER" id="PTHR47677">
    <property type="entry name" value="CYTOCHROME C OXIDASE ASSEMBLY FACTOR 6"/>
    <property type="match status" value="1"/>
</dbReference>
<keyword evidence="8" id="KW-0539">Nucleus</keyword>
<dbReference type="RefSeq" id="XP_017987220.1">
    <property type="nucleotide sequence ID" value="XM_018132202.1"/>
</dbReference>
<evidence type="ECO:0000256" key="9">
    <source>
        <dbReference type="SAM" id="MobiDB-lite"/>
    </source>
</evidence>
<comment type="similarity">
    <text evidence="4">Belongs to the cytochrome c oxidase subunit 6B family.</text>
</comment>
<dbReference type="SUPFAM" id="SSF47694">
    <property type="entry name" value="Cytochrome c oxidase subunit h"/>
    <property type="match status" value="1"/>
</dbReference>
<evidence type="ECO:0000256" key="2">
    <source>
        <dbReference type="ARBA" id="ARBA00004496"/>
    </source>
</evidence>
<keyword evidence="6" id="KW-0496">Mitochondrion</keyword>
<dbReference type="EMBL" id="CP014244">
    <property type="protein sequence ID" value="AMD20224.1"/>
    <property type="molecule type" value="Genomic_DNA"/>
</dbReference>
<accession>A0A0X8HRP3</accession>
<keyword evidence="11" id="KW-1185">Reference proteome</keyword>
<evidence type="ECO:0000313" key="11">
    <source>
        <dbReference type="Proteomes" id="UP000243052"/>
    </source>
</evidence>
<dbReference type="InterPro" id="IPR036549">
    <property type="entry name" value="CX6/COA6-like_sf"/>
</dbReference>
<dbReference type="Pfam" id="PF02297">
    <property type="entry name" value="COX6B"/>
    <property type="match status" value="1"/>
</dbReference>
<dbReference type="PROSITE" id="PS51808">
    <property type="entry name" value="CHCH"/>
    <property type="match status" value="1"/>
</dbReference>
<evidence type="ECO:0000256" key="1">
    <source>
        <dbReference type="ARBA" id="ARBA00004123"/>
    </source>
</evidence>
<gene>
    <name evidence="10" type="ORF">AW171_hschr42108</name>
</gene>
<evidence type="ECO:0000313" key="10">
    <source>
        <dbReference type="EMBL" id="AMD20224.1"/>
    </source>
</evidence>
<dbReference type="FunFam" id="1.10.10.140:FF:000003">
    <property type="entry name" value="Cytochrome c oxidase assembly factor 6"/>
    <property type="match status" value="1"/>
</dbReference>
<dbReference type="GO" id="GO:0005634">
    <property type="term" value="C:nucleus"/>
    <property type="evidence" value="ECO:0007669"/>
    <property type="project" value="UniProtKB-SubCell"/>
</dbReference>
<dbReference type="PANTHER" id="PTHR47677:SF1">
    <property type="entry name" value="CYTOCHROME C OXIDASE ASSEMBLY FACTOR 6"/>
    <property type="match status" value="1"/>
</dbReference>
<dbReference type="InterPro" id="IPR048281">
    <property type="entry name" value="COA6_fun"/>
</dbReference>
<feature type="region of interest" description="Disordered" evidence="9">
    <location>
        <begin position="1"/>
        <end position="21"/>
    </location>
</feature>
<reference evidence="10 11" key="1">
    <citation type="submission" date="2016-01" db="EMBL/GenBank/DDBJ databases">
        <title>Genome sequence of the yeast Holleya sinecauda.</title>
        <authorList>
            <person name="Dietrich F.S."/>
        </authorList>
    </citation>
    <scope>NUCLEOTIDE SEQUENCE [LARGE SCALE GENOMIC DNA]</scope>
    <source>
        <strain evidence="10 11">ATCC 58844</strain>
    </source>
</reference>
<evidence type="ECO:0000256" key="7">
    <source>
        <dbReference type="ARBA" id="ARBA00023157"/>
    </source>
</evidence>
<evidence type="ECO:0000256" key="4">
    <source>
        <dbReference type="ARBA" id="ARBA00006425"/>
    </source>
</evidence>